<name>A0ABD5UBL0_9EURY</name>
<sequence>MSGCRGPVEKGDETPRIGVWCVGDVPEHLPALEHGIEEERVSWVVRSEMGGDVVSVAYEAASDSALRVGVGVDGDRYVVHHQRLPRDDPLFDVRADDARARTVGSNAARLAKRMPFKPVD</sequence>
<dbReference type="AlphaFoldDB" id="A0ABD5UBL0"/>
<dbReference type="Proteomes" id="UP001596406">
    <property type="component" value="Unassembled WGS sequence"/>
</dbReference>
<evidence type="ECO:0000313" key="1">
    <source>
        <dbReference type="EMBL" id="MFC6837728.1"/>
    </source>
</evidence>
<dbReference type="InterPro" id="IPR003208">
    <property type="entry name" value="Dehydtase/Dehydtase_re"/>
</dbReference>
<organism evidence="1 2">
    <name type="scientific">Halomarina ordinaria</name>
    <dbReference type="NCBI Taxonomy" id="3033939"/>
    <lineage>
        <taxon>Archaea</taxon>
        <taxon>Methanobacteriati</taxon>
        <taxon>Methanobacteriota</taxon>
        <taxon>Stenosarchaea group</taxon>
        <taxon>Halobacteria</taxon>
        <taxon>Halobacteriales</taxon>
        <taxon>Natronomonadaceae</taxon>
        <taxon>Halomarina</taxon>
    </lineage>
</organism>
<dbReference type="RefSeq" id="WP_304449391.1">
    <property type="nucleotide sequence ID" value="NZ_JARRAH010000001.1"/>
</dbReference>
<proteinExistence type="predicted"/>
<keyword evidence="2" id="KW-1185">Reference proteome</keyword>
<dbReference type="Gene3D" id="3.40.50.10150">
    <property type="entry name" value="B12-dependent dehydatase associated subunit"/>
    <property type="match status" value="1"/>
</dbReference>
<accession>A0ABD5UBL0</accession>
<dbReference type="InterPro" id="IPR010254">
    <property type="entry name" value="B12-dep_deHydtase_bsu"/>
</dbReference>
<gene>
    <name evidence="1" type="ORF">ACFQHK_14630</name>
</gene>
<evidence type="ECO:0000313" key="2">
    <source>
        <dbReference type="Proteomes" id="UP001596406"/>
    </source>
</evidence>
<dbReference type="Pfam" id="PF02288">
    <property type="entry name" value="Dehydratase_MU"/>
    <property type="match status" value="1"/>
</dbReference>
<reference evidence="1 2" key="1">
    <citation type="journal article" date="2019" name="Int. J. Syst. Evol. Microbiol.">
        <title>The Global Catalogue of Microorganisms (GCM) 10K type strain sequencing project: providing services to taxonomists for standard genome sequencing and annotation.</title>
        <authorList>
            <consortium name="The Broad Institute Genomics Platform"/>
            <consortium name="The Broad Institute Genome Sequencing Center for Infectious Disease"/>
            <person name="Wu L."/>
            <person name="Ma J."/>
        </authorList>
    </citation>
    <scope>NUCLEOTIDE SEQUENCE [LARGE SCALE GENOMIC DNA]</scope>
    <source>
        <strain evidence="1 2">PSRA2</strain>
    </source>
</reference>
<dbReference type="SUPFAM" id="SSF52968">
    <property type="entry name" value="B12-dependent dehydatase associated subunit"/>
    <property type="match status" value="1"/>
</dbReference>
<dbReference type="EMBL" id="JBHSXM010000001">
    <property type="protein sequence ID" value="MFC6837728.1"/>
    <property type="molecule type" value="Genomic_DNA"/>
</dbReference>
<protein>
    <submittedName>
        <fullName evidence="1">Glycerol dehydratase reactivase beta/small subunit family protein</fullName>
    </submittedName>
</protein>
<comment type="caution">
    <text evidence="1">The sequence shown here is derived from an EMBL/GenBank/DDBJ whole genome shotgun (WGS) entry which is preliminary data.</text>
</comment>